<gene>
    <name evidence="1" type="ORF">HYG79_12025</name>
</gene>
<organism evidence="1 2">
    <name type="scientific">Costertonia aggregata</name>
    <dbReference type="NCBI Taxonomy" id="343403"/>
    <lineage>
        <taxon>Bacteria</taxon>
        <taxon>Pseudomonadati</taxon>
        <taxon>Bacteroidota</taxon>
        <taxon>Flavobacteriia</taxon>
        <taxon>Flavobacteriales</taxon>
        <taxon>Flavobacteriaceae</taxon>
        <taxon>Costertonia</taxon>
    </lineage>
</organism>
<dbReference type="Gene3D" id="3.90.75.20">
    <property type="match status" value="1"/>
</dbReference>
<name>A0A7H9ARH9_9FLAO</name>
<dbReference type="KEGG" id="cagg:HYG79_12025"/>
<dbReference type="RefSeq" id="WP_179242326.1">
    <property type="nucleotide sequence ID" value="NZ_CP058595.1"/>
</dbReference>
<dbReference type="EMBL" id="CP058595">
    <property type="protein sequence ID" value="QLG46040.1"/>
    <property type="molecule type" value="Genomic_DNA"/>
</dbReference>
<evidence type="ECO:0000313" key="1">
    <source>
        <dbReference type="EMBL" id="QLG46040.1"/>
    </source>
</evidence>
<dbReference type="Proteomes" id="UP000509302">
    <property type="component" value="Chromosome"/>
</dbReference>
<proteinExistence type="predicted"/>
<evidence type="ECO:0000313" key="2">
    <source>
        <dbReference type="Proteomes" id="UP000509302"/>
    </source>
</evidence>
<keyword evidence="2" id="KW-1185">Reference proteome</keyword>
<dbReference type="AlphaFoldDB" id="A0A7H9ARH9"/>
<protein>
    <submittedName>
        <fullName evidence="1">Uncharacterized protein</fullName>
    </submittedName>
</protein>
<sequence>MENEEWFQITAFPNYWISSLKRIKRKWYTKKEVRTYAEKIYAKKRFLIIFFDGKYLNINVGKTVDRHFTEKEKSEEAEKWKALKDIGNDYEISNHGRVKRLERKTEAVHQFPDKVLTSRKDGKVTFRKNDKQHLRVVERLYKEYVLNEDMTPKRKKHRRKLKLRF</sequence>
<reference evidence="1 2" key="1">
    <citation type="journal article" date="2006" name="Int. J. Syst. Evol. Microbiol.">
        <title>Costertonia aggregata gen. nov., sp. nov., a mesophilic marine bacterium of the family Flavobacteriaceae, isolated from a mature biofilm.</title>
        <authorList>
            <person name="Kwon K.K."/>
            <person name="Lee Y.K."/>
            <person name="Lee H.K."/>
        </authorList>
    </citation>
    <scope>NUCLEOTIDE SEQUENCE [LARGE SCALE GENOMIC DNA]</scope>
    <source>
        <strain evidence="1 2">KCCM 42265</strain>
    </source>
</reference>
<accession>A0A7H9ARH9</accession>